<sequence>MWTSFVSSTWCERSLKLLIDNDGTPLTSTALRSKFDTARENAGNQKWQLRDLRAKAGTDKDMAEGIRASQDLLGHRTETRTADYIRHRIGKRTTPTK</sequence>
<dbReference type="GO" id="GO:0003677">
    <property type="term" value="F:DNA binding"/>
    <property type="evidence" value="ECO:0007669"/>
    <property type="project" value="InterPro"/>
</dbReference>
<keyword evidence="3" id="KW-1185">Reference proteome</keyword>
<gene>
    <name evidence="2" type="ORF">FNU76_19410</name>
</gene>
<dbReference type="Proteomes" id="UP000317550">
    <property type="component" value="Chromosome"/>
</dbReference>
<dbReference type="EMBL" id="CP041730">
    <property type="protein sequence ID" value="QDQ28344.1"/>
    <property type="molecule type" value="Genomic_DNA"/>
</dbReference>
<dbReference type="OrthoDB" id="9805859at2"/>
<dbReference type="GO" id="GO:0015074">
    <property type="term" value="P:DNA integration"/>
    <property type="evidence" value="ECO:0007669"/>
    <property type="project" value="InterPro"/>
</dbReference>
<reference evidence="3" key="1">
    <citation type="submission" date="2019-07" db="EMBL/GenBank/DDBJ databases">
        <title>Chitinimonas sp. nov., isolated from Ny-Alesund, arctica soil.</title>
        <authorList>
            <person name="Xu Q."/>
            <person name="Peng F."/>
        </authorList>
    </citation>
    <scope>NUCLEOTIDE SEQUENCE [LARGE SCALE GENOMIC DNA]</scope>
    <source>
        <strain evidence="3">R3-44</strain>
    </source>
</reference>
<proteinExistence type="predicted"/>
<protein>
    <recommendedName>
        <fullName evidence="4">Tyrosine-type recombinase/integrase</fullName>
    </recommendedName>
</protein>
<evidence type="ECO:0000313" key="3">
    <source>
        <dbReference type="Proteomes" id="UP000317550"/>
    </source>
</evidence>
<keyword evidence="1" id="KW-0233">DNA recombination</keyword>
<organism evidence="2 3">
    <name type="scientific">Chitinimonas arctica</name>
    <dbReference type="NCBI Taxonomy" id="2594795"/>
    <lineage>
        <taxon>Bacteria</taxon>
        <taxon>Pseudomonadati</taxon>
        <taxon>Pseudomonadota</taxon>
        <taxon>Betaproteobacteria</taxon>
        <taxon>Neisseriales</taxon>
        <taxon>Chitinibacteraceae</taxon>
        <taxon>Chitinimonas</taxon>
    </lineage>
</organism>
<dbReference type="KEGG" id="cari:FNU76_19410"/>
<dbReference type="InterPro" id="IPR013762">
    <property type="entry name" value="Integrase-like_cat_sf"/>
</dbReference>
<evidence type="ECO:0000256" key="1">
    <source>
        <dbReference type="ARBA" id="ARBA00023172"/>
    </source>
</evidence>
<dbReference type="GO" id="GO:0006310">
    <property type="term" value="P:DNA recombination"/>
    <property type="evidence" value="ECO:0007669"/>
    <property type="project" value="UniProtKB-KW"/>
</dbReference>
<accession>A0A516SJM7</accession>
<evidence type="ECO:0008006" key="4">
    <source>
        <dbReference type="Google" id="ProtNLM"/>
    </source>
</evidence>
<name>A0A516SJM7_9NEIS</name>
<dbReference type="Gene3D" id="1.10.443.10">
    <property type="entry name" value="Intergrase catalytic core"/>
    <property type="match status" value="1"/>
</dbReference>
<dbReference type="InterPro" id="IPR011010">
    <property type="entry name" value="DNA_brk_join_enz"/>
</dbReference>
<dbReference type="SUPFAM" id="SSF56349">
    <property type="entry name" value="DNA breaking-rejoining enzymes"/>
    <property type="match status" value="1"/>
</dbReference>
<evidence type="ECO:0000313" key="2">
    <source>
        <dbReference type="EMBL" id="QDQ28344.1"/>
    </source>
</evidence>
<dbReference type="AlphaFoldDB" id="A0A516SJM7"/>